<dbReference type="EMBL" id="FQWL01000002">
    <property type="protein sequence ID" value="SHG59559.1"/>
    <property type="molecule type" value="Genomic_DNA"/>
</dbReference>
<dbReference type="STRING" id="570519.SAMN04488116_1940"/>
<dbReference type="InterPro" id="IPR032820">
    <property type="entry name" value="ATPase_put"/>
</dbReference>
<dbReference type="OrthoDB" id="9798708at2"/>
<dbReference type="Proteomes" id="UP000184532">
    <property type="component" value="Unassembled WGS sequence"/>
</dbReference>
<evidence type="ECO:0000256" key="1">
    <source>
        <dbReference type="SAM" id="Phobius"/>
    </source>
</evidence>
<dbReference type="RefSeq" id="WP_084732602.1">
    <property type="nucleotide sequence ID" value="NZ_FQWL01000002.1"/>
</dbReference>
<feature type="transmembrane region" description="Helical" evidence="1">
    <location>
        <begin position="49"/>
        <end position="68"/>
    </location>
</feature>
<feature type="transmembrane region" description="Helical" evidence="1">
    <location>
        <begin position="12"/>
        <end position="34"/>
    </location>
</feature>
<organism evidence="2 3">
    <name type="scientific">Flagellimonas flava</name>
    <dbReference type="NCBI Taxonomy" id="570519"/>
    <lineage>
        <taxon>Bacteria</taxon>
        <taxon>Pseudomonadati</taxon>
        <taxon>Bacteroidota</taxon>
        <taxon>Flavobacteriia</taxon>
        <taxon>Flavobacteriales</taxon>
        <taxon>Flavobacteriaceae</taxon>
        <taxon>Flagellimonas</taxon>
    </lineage>
</organism>
<protein>
    <submittedName>
        <fullName evidence="2">Putative F0F1-ATPase subunit Ca2+/Mg2+ transporter</fullName>
    </submittedName>
</protein>
<reference evidence="3" key="1">
    <citation type="submission" date="2016-11" db="EMBL/GenBank/DDBJ databases">
        <authorList>
            <person name="Varghese N."/>
            <person name="Submissions S."/>
        </authorList>
    </citation>
    <scope>NUCLEOTIDE SEQUENCE [LARGE SCALE GENOMIC DNA]</scope>
    <source>
        <strain evidence="3">DSM 22638</strain>
    </source>
</reference>
<accession>A0A1M5L464</accession>
<keyword evidence="3" id="KW-1185">Reference proteome</keyword>
<gene>
    <name evidence="2" type="ORF">SAMN04488116_1940</name>
</gene>
<keyword evidence="1" id="KW-0472">Membrane</keyword>
<dbReference type="AlphaFoldDB" id="A0A1M5L464"/>
<evidence type="ECO:0000313" key="2">
    <source>
        <dbReference type="EMBL" id="SHG59559.1"/>
    </source>
</evidence>
<name>A0A1M5L464_9FLAO</name>
<proteinExistence type="predicted"/>
<evidence type="ECO:0000313" key="3">
    <source>
        <dbReference type="Proteomes" id="UP000184532"/>
    </source>
</evidence>
<keyword evidence="1" id="KW-0812">Transmembrane</keyword>
<keyword evidence="1" id="KW-1133">Transmembrane helix</keyword>
<sequence length="76" mass="8504">MNPQKSPKKKNNFKNAAMLSGIAFEMGAIIFLAVKGGKWLDAYYGNEKNIFTVIATLLGVAISIWVVLQQLKRIKY</sequence>
<dbReference type="Pfam" id="PF09527">
    <property type="entry name" value="ATPase_gene1"/>
    <property type="match status" value="1"/>
</dbReference>